<dbReference type="EMBL" id="KZ084094">
    <property type="protein sequence ID" value="OSD05173.1"/>
    <property type="molecule type" value="Genomic_DNA"/>
</dbReference>
<evidence type="ECO:0000256" key="1">
    <source>
        <dbReference type="ARBA" id="ARBA00022801"/>
    </source>
</evidence>
<feature type="domain" description="Alpha/beta hydrolase fold-3" evidence="2">
    <location>
        <begin position="101"/>
        <end position="319"/>
    </location>
</feature>
<name>A0A1Y2IWY6_TRAC3</name>
<proteinExistence type="predicted"/>
<organism evidence="3 4">
    <name type="scientific">Trametes coccinea (strain BRFM310)</name>
    <name type="common">Pycnoporus coccineus</name>
    <dbReference type="NCBI Taxonomy" id="1353009"/>
    <lineage>
        <taxon>Eukaryota</taxon>
        <taxon>Fungi</taxon>
        <taxon>Dikarya</taxon>
        <taxon>Basidiomycota</taxon>
        <taxon>Agaricomycotina</taxon>
        <taxon>Agaricomycetes</taxon>
        <taxon>Polyporales</taxon>
        <taxon>Polyporaceae</taxon>
        <taxon>Trametes</taxon>
    </lineage>
</organism>
<dbReference type="GO" id="GO:0016787">
    <property type="term" value="F:hydrolase activity"/>
    <property type="evidence" value="ECO:0007669"/>
    <property type="project" value="UniProtKB-KW"/>
</dbReference>
<accession>A0A1Y2IWY6</accession>
<dbReference type="InterPro" id="IPR050300">
    <property type="entry name" value="GDXG_lipolytic_enzyme"/>
</dbReference>
<dbReference type="InterPro" id="IPR013094">
    <property type="entry name" value="AB_hydrolase_3"/>
</dbReference>
<dbReference type="Proteomes" id="UP000193067">
    <property type="component" value="Unassembled WGS sequence"/>
</dbReference>
<dbReference type="PANTHER" id="PTHR48081:SF8">
    <property type="entry name" value="ALPHA_BETA HYDROLASE FOLD-3 DOMAIN-CONTAINING PROTEIN-RELATED"/>
    <property type="match status" value="1"/>
</dbReference>
<sequence>MSESSLLARPDPELAPLLSSLGPPAPATDDILILRKQFEVAAFLHQAEWEDRTPPASAYRAQDHEVCVEAEDGGKEGQIVVRSYVPNEPVSGSQHVSRPLLVWYHGGGFVSGDLDLDDGYLRNICVDLRVSIVSVGYRLAPEHAFPTGFNDAYAGLKWAATHASTLGASHAKAFLVGGTSAGANLAAAVALRARDDPFFAPGSGRQITGQILQTPQVVHPEADTARYASDLQSMTELADAPFLTARKLRAFASALRAPPNDARISPLLTPTHAGLPPAFIQVFGLDPLRDEGLLYARRLREAGVETRVSVYPGFPHTFTMIFPETKAARKVDQDLRGGIQWLIVMARC</sequence>
<dbReference type="InterPro" id="IPR029058">
    <property type="entry name" value="AB_hydrolase_fold"/>
</dbReference>
<dbReference type="SUPFAM" id="SSF53474">
    <property type="entry name" value="alpha/beta-Hydrolases"/>
    <property type="match status" value="1"/>
</dbReference>
<dbReference type="PANTHER" id="PTHR48081">
    <property type="entry name" value="AB HYDROLASE SUPERFAMILY PROTEIN C4A8.06C"/>
    <property type="match status" value="1"/>
</dbReference>
<evidence type="ECO:0000259" key="2">
    <source>
        <dbReference type="Pfam" id="PF07859"/>
    </source>
</evidence>
<reference evidence="3 4" key="1">
    <citation type="journal article" date="2015" name="Biotechnol. Biofuels">
        <title>Enhanced degradation of softwood versus hardwood by the white-rot fungus Pycnoporus coccineus.</title>
        <authorList>
            <person name="Couturier M."/>
            <person name="Navarro D."/>
            <person name="Chevret D."/>
            <person name="Henrissat B."/>
            <person name="Piumi F."/>
            <person name="Ruiz-Duenas F.J."/>
            <person name="Martinez A.T."/>
            <person name="Grigoriev I.V."/>
            <person name="Riley R."/>
            <person name="Lipzen A."/>
            <person name="Berrin J.G."/>
            <person name="Master E.R."/>
            <person name="Rosso M.N."/>
        </authorList>
    </citation>
    <scope>NUCLEOTIDE SEQUENCE [LARGE SCALE GENOMIC DNA]</scope>
    <source>
        <strain evidence="3 4">BRFM310</strain>
    </source>
</reference>
<dbReference type="STRING" id="1353009.A0A1Y2IWY6"/>
<dbReference type="Pfam" id="PF07859">
    <property type="entry name" value="Abhydrolase_3"/>
    <property type="match status" value="1"/>
</dbReference>
<evidence type="ECO:0000313" key="3">
    <source>
        <dbReference type="EMBL" id="OSD05173.1"/>
    </source>
</evidence>
<dbReference type="OrthoDB" id="408631at2759"/>
<evidence type="ECO:0000313" key="4">
    <source>
        <dbReference type="Proteomes" id="UP000193067"/>
    </source>
</evidence>
<gene>
    <name evidence="3" type="ORF">PYCCODRAFT_1362843</name>
</gene>
<dbReference type="Gene3D" id="3.40.50.1820">
    <property type="entry name" value="alpha/beta hydrolase"/>
    <property type="match status" value="1"/>
</dbReference>
<dbReference type="AlphaFoldDB" id="A0A1Y2IWY6"/>
<keyword evidence="1" id="KW-0378">Hydrolase</keyword>
<keyword evidence="4" id="KW-1185">Reference proteome</keyword>
<protein>
    <recommendedName>
        <fullName evidence="2">Alpha/beta hydrolase fold-3 domain-containing protein</fullName>
    </recommendedName>
</protein>